<protein>
    <submittedName>
        <fullName evidence="3">Uncharacterized protein</fullName>
    </submittedName>
</protein>
<accession>A0A2K8P171</accession>
<dbReference type="EMBL" id="CP024965">
    <property type="protein sequence ID" value="ATZ18751.1"/>
    <property type="molecule type" value="Genomic_DNA"/>
</dbReference>
<sequence>MENIKKSKKELIEENRVLKDQIIEFNKILKDLEKEMRKKIWLWMLLPLFGFIIFAFLLQKRKDSEKYAPALLNVKTEIVKNELKIKINDTAINNLEN</sequence>
<reference evidence="3 4" key="1">
    <citation type="submission" date="2017-11" db="EMBL/GenBank/DDBJ databases">
        <title>Genome sequence of Entomoplasma somnilux PYAN-1 (ATCC 49194).</title>
        <authorList>
            <person name="Lo W.-S."/>
            <person name="Gasparich G.E."/>
            <person name="Kuo C.-H."/>
        </authorList>
    </citation>
    <scope>NUCLEOTIDE SEQUENCE [LARGE SCALE GENOMIC DNA]</scope>
    <source>
        <strain evidence="3 4">PYAN-1</strain>
    </source>
</reference>
<keyword evidence="1" id="KW-0175">Coiled coil</keyword>
<dbReference type="AlphaFoldDB" id="A0A2K8P171"/>
<dbReference type="KEGG" id="esx:ESOMN_v1c03690"/>
<dbReference type="Proteomes" id="UP000232230">
    <property type="component" value="Chromosome"/>
</dbReference>
<keyword evidence="2" id="KW-0812">Transmembrane</keyword>
<feature type="coiled-coil region" evidence="1">
    <location>
        <begin position="1"/>
        <end position="35"/>
    </location>
</feature>
<name>A0A2K8P171_9MOLU</name>
<evidence type="ECO:0000313" key="4">
    <source>
        <dbReference type="Proteomes" id="UP000232230"/>
    </source>
</evidence>
<organism evidence="3 4">
    <name type="scientific">Williamsoniiplasma somnilux</name>
    <dbReference type="NCBI Taxonomy" id="215578"/>
    <lineage>
        <taxon>Bacteria</taxon>
        <taxon>Bacillati</taxon>
        <taxon>Mycoplasmatota</taxon>
        <taxon>Mollicutes</taxon>
        <taxon>Entomoplasmatales</taxon>
        <taxon>Williamsoniiplasma</taxon>
    </lineage>
</organism>
<keyword evidence="2" id="KW-0472">Membrane</keyword>
<evidence type="ECO:0000256" key="1">
    <source>
        <dbReference type="SAM" id="Coils"/>
    </source>
</evidence>
<proteinExistence type="predicted"/>
<keyword evidence="4" id="KW-1185">Reference proteome</keyword>
<keyword evidence="2" id="KW-1133">Transmembrane helix</keyword>
<gene>
    <name evidence="3" type="ORF">ESOMN_v1c03690</name>
</gene>
<feature type="transmembrane region" description="Helical" evidence="2">
    <location>
        <begin position="40"/>
        <end position="58"/>
    </location>
</feature>
<evidence type="ECO:0000256" key="2">
    <source>
        <dbReference type="SAM" id="Phobius"/>
    </source>
</evidence>
<evidence type="ECO:0000313" key="3">
    <source>
        <dbReference type="EMBL" id="ATZ18751.1"/>
    </source>
</evidence>
<dbReference type="RefSeq" id="WP_024863274.1">
    <property type="nucleotide sequence ID" value="NZ_CP024965.1"/>
</dbReference>